<evidence type="ECO:0000313" key="2">
    <source>
        <dbReference type="EMBL" id="MFD1570290.1"/>
    </source>
</evidence>
<dbReference type="Proteomes" id="UP001597185">
    <property type="component" value="Unassembled WGS sequence"/>
</dbReference>
<dbReference type="RefSeq" id="WP_256397230.1">
    <property type="nucleotide sequence ID" value="NZ_JANHDL010000004.1"/>
</dbReference>
<dbReference type="EMBL" id="JBHUDB010000002">
    <property type="protein sequence ID" value="MFD1570290.1"/>
    <property type="molecule type" value="Genomic_DNA"/>
</dbReference>
<dbReference type="AlphaFoldDB" id="A0ABD6C028"/>
<sequence length="323" mass="35395">MTDDNYPDDDRLPEDENLGTAGTPRSSGRELHTHSSNFEDQSDEQAPSFCEICGCSIPPTDSRCVDHEVTNTAEKRDAGHQWKYSHVALAIVPANSKIHALALASAVFKRRTGVPGDGRSFELIETMDSPSDTITSGWGGHLPEAVPVNDPSGKSLLESAISKLDAEADSTNASHADIDFSQFSTLSSKDYIFLENSDPVHPDSPDDTMFSGVEENGKEQWVVPALLFQRSYNTGDNPVRFRNCAHCESAQKHVFDGIRSRKAGNNRAGRWICLACHTASEGPIPRAKATWENSEPADPTEEDLDKNHHESVMSTLEEKGELE</sequence>
<reference evidence="2 3" key="1">
    <citation type="journal article" date="2019" name="Int. J. Syst. Evol. Microbiol.">
        <title>The Global Catalogue of Microorganisms (GCM) 10K type strain sequencing project: providing services to taxonomists for standard genome sequencing and annotation.</title>
        <authorList>
            <consortium name="The Broad Institute Genomics Platform"/>
            <consortium name="The Broad Institute Genome Sequencing Center for Infectious Disease"/>
            <person name="Wu L."/>
            <person name="Ma J."/>
        </authorList>
    </citation>
    <scope>NUCLEOTIDE SEQUENCE [LARGE SCALE GENOMIC DNA]</scope>
    <source>
        <strain evidence="2 3">CGMCC 1.12689</strain>
    </source>
</reference>
<feature type="compositionally biased region" description="Acidic residues" evidence="1">
    <location>
        <begin position="1"/>
        <end position="17"/>
    </location>
</feature>
<evidence type="ECO:0000256" key="1">
    <source>
        <dbReference type="SAM" id="MobiDB-lite"/>
    </source>
</evidence>
<evidence type="ECO:0000313" key="3">
    <source>
        <dbReference type="Proteomes" id="UP001597185"/>
    </source>
</evidence>
<organism evidence="2 3">
    <name type="scientific">Halorubrum laminariae</name>
    <dbReference type="NCBI Taxonomy" id="1433523"/>
    <lineage>
        <taxon>Archaea</taxon>
        <taxon>Methanobacteriati</taxon>
        <taxon>Methanobacteriota</taxon>
        <taxon>Stenosarchaea group</taxon>
        <taxon>Halobacteria</taxon>
        <taxon>Halobacteriales</taxon>
        <taxon>Haloferacaceae</taxon>
        <taxon>Halorubrum</taxon>
    </lineage>
</organism>
<feature type="compositionally biased region" description="Basic and acidic residues" evidence="1">
    <location>
        <begin position="305"/>
        <end position="323"/>
    </location>
</feature>
<evidence type="ECO:0008006" key="4">
    <source>
        <dbReference type="Google" id="ProtNLM"/>
    </source>
</evidence>
<proteinExistence type="predicted"/>
<protein>
    <recommendedName>
        <fullName evidence="4">HNH endonuclease</fullName>
    </recommendedName>
</protein>
<name>A0ABD6C028_9EURY</name>
<keyword evidence="3" id="KW-1185">Reference proteome</keyword>
<feature type="region of interest" description="Disordered" evidence="1">
    <location>
        <begin position="1"/>
        <end position="43"/>
    </location>
</feature>
<gene>
    <name evidence="2" type="ORF">ACFR9T_06765</name>
</gene>
<accession>A0ABD6C028</accession>
<comment type="caution">
    <text evidence="2">The sequence shown here is derived from an EMBL/GenBank/DDBJ whole genome shotgun (WGS) entry which is preliminary data.</text>
</comment>
<feature type="region of interest" description="Disordered" evidence="1">
    <location>
        <begin position="285"/>
        <end position="323"/>
    </location>
</feature>